<evidence type="ECO:0008006" key="4">
    <source>
        <dbReference type="Google" id="ProtNLM"/>
    </source>
</evidence>
<keyword evidence="3" id="KW-1185">Reference proteome</keyword>
<feature type="compositionally biased region" description="Basic and acidic residues" evidence="1">
    <location>
        <begin position="276"/>
        <end position="286"/>
    </location>
</feature>
<dbReference type="AlphaFoldDB" id="A0A136J618"/>
<protein>
    <recommendedName>
        <fullName evidence="4">NTF2 domain-containing protein</fullName>
    </recommendedName>
</protein>
<feature type="compositionally biased region" description="Basic and acidic residues" evidence="1">
    <location>
        <begin position="253"/>
        <end position="263"/>
    </location>
</feature>
<dbReference type="Proteomes" id="UP000070501">
    <property type="component" value="Unassembled WGS sequence"/>
</dbReference>
<feature type="compositionally biased region" description="Gly residues" evidence="1">
    <location>
        <begin position="503"/>
        <end position="514"/>
    </location>
</feature>
<feature type="compositionally biased region" description="Basic and acidic residues" evidence="1">
    <location>
        <begin position="356"/>
        <end position="366"/>
    </location>
</feature>
<dbReference type="SUPFAM" id="SSF54427">
    <property type="entry name" value="NTF2-like"/>
    <property type="match status" value="1"/>
</dbReference>
<organism evidence="2 3">
    <name type="scientific">Microdochium bolleyi</name>
    <dbReference type="NCBI Taxonomy" id="196109"/>
    <lineage>
        <taxon>Eukaryota</taxon>
        <taxon>Fungi</taxon>
        <taxon>Dikarya</taxon>
        <taxon>Ascomycota</taxon>
        <taxon>Pezizomycotina</taxon>
        <taxon>Sordariomycetes</taxon>
        <taxon>Xylariomycetidae</taxon>
        <taxon>Xylariales</taxon>
        <taxon>Microdochiaceae</taxon>
        <taxon>Microdochium</taxon>
    </lineage>
</organism>
<dbReference type="Gene3D" id="3.10.450.50">
    <property type="match status" value="1"/>
</dbReference>
<feature type="compositionally biased region" description="Basic and acidic residues" evidence="1">
    <location>
        <begin position="420"/>
        <end position="433"/>
    </location>
</feature>
<dbReference type="InParanoid" id="A0A136J618"/>
<name>A0A136J618_9PEZI</name>
<sequence length="550" mass="60641">MALADAYKQFLAAPNPSLLASDASLVYVTTGTVFKGVDKIIDHFKLTSKKLQTDKQEPLTVVEGHNAVVIEADTTIKFLTAGGAYLPGLDDNFLSDRTVHLPITHIVTFDEQGKILQIRQSWDQGGLLKQCDVIGKSGRNWPIHDSTEQIRLISTWSQQLPSSGEPRDLPVRSRTAGNRPARDPHEIFAHKPEDDQSIESVISPKAGGARPRQRDFSEILNDEPGSPSAGRERPDKAIAPKAGAGKNFQAQRLFDETEQHDEAESNESSPNRFYRPHPDKYNHFEFGDGSDPTDVVENIANPGPKTTKHANQWDFEDFVTPAKPKPKAMRAQEVRHWGLEAGDHESPVRPPAANKPRKDAETHFEFVDDGPNSAEPRNNGPRGGIHNNKLGLYKNNLYDEEGKQPVPEPEKQALGAITNLKDRGRDFAPHFDMNDNSPAHQSTKQPTISDDRQKAVNMMDANWSTYDESPVQKENKGISIAGDGMGGAKKAVAKAKPDARGIAIGGDGMGGGKGSNRDWLYGANDQPEEKTAPGKKQRYVSTDRTFDWDF</sequence>
<proteinExistence type="predicted"/>
<evidence type="ECO:0000313" key="2">
    <source>
        <dbReference type="EMBL" id="KXJ92446.1"/>
    </source>
</evidence>
<feature type="compositionally biased region" description="Polar residues" evidence="1">
    <location>
        <begin position="434"/>
        <end position="448"/>
    </location>
</feature>
<feature type="compositionally biased region" description="Basic and acidic residues" evidence="1">
    <location>
        <begin position="180"/>
        <end position="194"/>
    </location>
</feature>
<dbReference type="InterPro" id="IPR032710">
    <property type="entry name" value="NTF2-like_dom_sf"/>
</dbReference>
<feature type="region of interest" description="Disordered" evidence="1">
    <location>
        <begin position="339"/>
        <end position="391"/>
    </location>
</feature>
<evidence type="ECO:0000313" key="3">
    <source>
        <dbReference type="Proteomes" id="UP000070501"/>
    </source>
</evidence>
<feature type="region of interest" description="Disordered" evidence="1">
    <location>
        <begin position="157"/>
        <end position="315"/>
    </location>
</feature>
<evidence type="ECO:0000256" key="1">
    <source>
        <dbReference type="SAM" id="MobiDB-lite"/>
    </source>
</evidence>
<dbReference type="STRING" id="196109.A0A136J618"/>
<feature type="region of interest" description="Disordered" evidence="1">
    <location>
        <begin position="418"/>
        <end position="450"/>
    </location>
</feature>
<accession>A0A136J618</accession>
<gene>
    <name evidence="2" type="ORF">Micbo1qcDRAFT_62067</name>
</gene>
<feature type="region of interest" description="Disordered" evidence="1">
    <location>
        <begin position="492"/>
        <end position="550"/>
    </location>
</feature>
<dbReference type="OrthoDB" id="1162399at2759"/>
<reference evidence="3" key="1">
    <citation type="submission" date="2016-02" db="EMBL/GenBank/DDBJ databases">
        <title>Draft genome sequence of Microdochium bolleyi, a fungal endophyte of beachgrass.</title>
        <authorList>
            <consortium name="DOE Joint Genome Institute"/>
            <person name="David A.S."/>
            <person name="May G."/>
            <person name="Haridas S."/>
            <person name="Lim J."/>
            <person name="Wang M."/>
            <person name="Labutti K."/>
            <person name="Lipzen A."/>
            <person name="Barry K."/>
            <person name="Grigoriev I.V."/>
        </authorList>
    </citation>
    <scope>NUCLEOTIDE SEQUENCE [LARGE SCALE GENOMIC DNA]</scope>
    <source>
        <strain evidence="3">J235TASD1</strain>
    </source>
</reference>
<dbReference type="EMBL" id="KQ964249">
    <property type="protein sequence ID" value="KXJ92446.1"/>
    <property type="molecule type" value="Genomic_DNA"/>
</dbReference>